<accession>A0A1Z2LE74</accession>
<dbReference type="Gene3D" id="3.60.130.10">
    <property type="entry name" value="Clavaminate synthase-like"/>
    <property type="match status" value="1"/>
</dbReference>
<name>A0A1Z2LE74_9ACTN</name>
<dbReference type="GO" id="GO:0004674">
    <property type="term" value="F:protein serine/threonine kinase activity"/>
    <property type="evidence" value="ECO:0007669"/>
    <property type="project" value="UniProtKB-KW"/>
</dbReference>
<dbReference type="AlphaFoldDB" id="A0A1Z2LE74"/>
<dbReference type="SUPFAM" id="SSF55874">
    <property type="entry name" value="ATPase domain of HSP90 chaperone/DNA topoisomerase II/histidine kinase"/>
    <property type="match status" value="1"/>
</dbReference>
<evidence type="ECO:0000313" key="7">
    <source>
        <dbReference type="Proteomes" id="UP000195755"/>
    </source>
</evidence>
<dbReference type="CDD" id="cd16936">
    <property type="entry name" value="HATPase_RsbW-like"/>
    <property type="match status" value="1"/>
</dbReference>
<dbReference type="KEGG" id="salj:SMD11_7013"/>
<dbReference type="PANTHER" id="PTHR35526:SF3">
    <property type="entry name" value="ANTI-SIGMA-F FACTOR RSBW"/>
    <property type="match status" value="1"/>
</dbReference>
<organism evidence="6 7">
    <name type="scientific">Streptomyces albireticuli</name>
    <dbReference type="NCBI Taxonomy" id="1940"/>
    <lineage>
        <taxon>Bacteria</taxon>
        <taxon>Bacillati</taxon>
        <taxon>Actinomycetota</taxon>
        <taxon>Actinomycetes</taxon>
        <taxon>Kitasatosporales</taxon>
        <taxon>Streptomycetaceae</taxon>
        <taxon>Streptomyces</taxon>
    </lineage>
</organism>
<dbReference type="OrthoDB" id="3540068at2"/>
<keyword evidence="1" id="KW-0808">Transferase</keyword>
<dbReference type="Pfam" id="PF13581">
    <property type="entry name" value="HATPase_c_2"/>
    <property type="match status" value="1"/>
</dbReference>
<dbReference type="InterPro" id="IPR050267">
    <property type="entry name" value="Anti-sigma-factor_SerPK"/>
</dbReference>
<keyword evidence="6" id="KW-0223">Dioxygenase</keyword>
<gene>
    <name evidence="6" type="ORF">SMD11_7013</name>
</gene>
<evidence type="ECO:0000313" key="6">
    <source>
        <dbReference type="EMBL" id="ARZ72589.1"/>
    </source>
</evidence>
<keyword evidence="3" id="KW-0408">Iron</keyword>
<dbReference type="Pfam" id="PF02668">
    <property type="entry name" value="TauD"/>
    <property type="match status" value="1"/>
</dbReference>
<dbReference type="InterPro" id="IPR036890">
    <property type="entry name" value="HATPase_C_sf"/>
</dbReference>
<dbReference type="InterPro" id="IPR003594">
    <property type="entry name" value="HATPase_dom"/>
</dbReference>
<evidence type="ECO:0000256" key="3">
    <source>
        <dbReference type="ARBA" id="ARBA00023004"/>
    </source>
</evidence>
<dbReference type="SUPFAM" id="SSF51197">
    <property type="entry name" value="Clavaminate synthase-like"/>
    <property type="match status" value="1"/>
</dbReference>
<evidence type="ECO:0000259" key="4">
    <source>
        <dbReference type="Pfam" id="PF02668"/>
    </source>
</evidence>
<keyword evidence="1" id="KW-0723">Serine/threonine-protein kinase</keyword>
<dbReference type="RefSeq" id="WP_087930159.1">
    <property type="nucleotide sequence ID" value="NZ_CP021744.1"/>
</dbReference>
<dbReference type="Proteomes" id="UP000195755">
    <property type="component" value="Chromosome"/>
</dbReference>
<dbReference type="InterPro" id="IPR042098">
    <property type="entry name" value="TauD-like_sf"/>
</dbReference>
<reference evidence="6 7" key="1">
    <citation type="submission" date="2017-06" db="EMBL/GenBank/DDBJ databases">
        <title>Streptomyces albireticuli Genome sequencing and assembly.</title>
        <authorList>
            <person name="Wang Y."/>
            <person name="Du B."/>
            <person name="Ding Y."/>
            <person name="Liu H."/>
            <person name="Hou Q."/>
            <person name="Liu K."/>
            <person name="Yao L."/>
            <person name="Wang C."/>
        </authorList>
    </citation>
    <scope>NUCLEOTIDE SEQUENCE [LARGE SCALE GENOMIC DNA]</scope>
    <source>
        <strain evidence="6 7">MDJK11</strain>
    </source>
</reference>
<evidence type="ECO:0000256" key="1">
    <source>
        <dbReference type="ARBA" id="ARBA00022527"/>
    </source>
</evidence>
<sequence length="440" mass="47612">MSVATAPHACAPHTSQTVPALRKRPRLRAPRMEAMGIAPRREAVRGARHAVNALMSRWDMSDEVQFRVELIVSELLTNALRHASPGPGGEIGLYLASDGGGVFVEVEDGGSTEASLFASFAVGAVGDGESEHGRGLLLVEELGRGRWGWRRLGNGHRVVWAYVSLVESPGCEMSTVRAGAPAAVNGRRRSTRLFESLLVNVWGEDAAGVIADRLWRVGLVTVSGLTTAEAVADFAARVMDTGPYEGGLFGLHGIRDTRQHTHRVDGAVLTRGPVDLHTCGAALREPPRLVLVVCFRKASRGGETLLADGRAVFDDLLREQPDAAHALSLPGAAAFFGRGPDAFAAPVFQVLAGKRRVVRLRQDGLIRWPEHTQPYVPALRARLARHQRVIKLRPGEGYLLDNSRWLHGRGAFAGNRIFHRAEGSPLIPMDSDAWPGVDAW</sequence>
<evidence type="ECO:0000256" key="2">
    <source>
        <dbReference type="ARBA" id="ARBA00023002"/>
    </source>
</evidence>
<feature type="domain" description="Histidine kinase/HSP90-like ATPase" evidence="5">
    <location>
        <begin position="39"/>
        <end position="142"/>
    </location>
</feature>
<keyword evidence="1" id="KW-0418">Kinase</keyword>
<protein>
    <submittedName>
        <fullName evidence="6">Putative Taurine catabolism dioxygenase TauD/TfdA</fullName>
    </submittedName>
</protein>
<keyword evidence="2" id="KW-0560">Oxidoreductase</keyword>
<dbReference type="EMBL" id="CP021744">
    <property type="protein sequence ID" value="ARZ72589.1"/>
    <property type="molecule type" value="Genomic_DNA"/>
</dbReference>
<dbReference type="InterPro" id="IPR003819">
    <property type="entry name" value="TauD/TfdA-like"/>
</dbReference>
<proteinExistence type="predicted"/>
<evidence type="ECO:0000259" key="5">
    <source>
        <dbReference type="Pfam" id="PF13581"/>
    </source>
</evidence>
<dbReference type="GO" id="GO:0051213">
    <property type="term" value="F:dioxygenase activity"/>
    <property type="evidence" value="ECO:0007669"/>
    <property type="project" value="UniProtKB-KW"/>
</dbReference>
<dbReference type="Gene3D" id="3.30.565.10">
    <property type="entry name" value="Histidine kinase-like ATPase, C-terminal domain"/>
    <property type="match status" value="1"/>
</dbReference>
<dbReference type="PANTHER" id="PTHR35526">
    <property type="entry name" value="ANTI-SIGMA-F FACTOR RSBW-RELATED"/>
    <property type="match status" value="1"/>
</dbReference>
<feature type="domain" description="TauD/TfdA-like" evidence="4">
    <location>
        <begin position="207"/>
        <end position="421"/>
    </location>
</feature>